<keyword evidence="3" id="KW-1185">Reference proteome</keyword>
<feature type="domain" description="BioF2-like acetyltransferase" evidence="1">
    <location>
        <begin position="190"/>
        <end position="335"/>
    </location>
</feature>
<reference evidence="2 3" key="1">
    <citation type="submission" date="2016-11" db="EMBL/GenBank/DDBJ databases">
        <authorList>
            <person name="Klemetsen T."/>
        </authorList>
    </citation>
    <scope>NUCLEOTIDE SEQUENCE [LARGE SCALE GENOMIC DNA]</scope>
    <source>
        <strain evidence="2">MT 2528</strain>
    </source>
</reference>
<name>A0ABY1HDQ7_9GAMM</name>
<dbReference type="Gene3D" id="3.40.630.30">
    <property type="match status" value="1"/>
</dbReference>
<comment type="caution">
    <text evidence="2">The sequence shown here is derived from an EMBL/GenBank/DDBJ whole genome shotgun (WGS) entry which is preliminary data.</text>
</comment>
<evidence type="ECO:0000313" key="3">
    <source>
        <dbReference type="Proteomes" id="UP000182660"/>
    </source>
</evidence>
<dbReference type="InterPro" id="IPR016181">
    <property type="entry name" value="Acyl_CoA_acyltransferase"/>
</dbReference>
<dbReference type="Proteomes" id="UP000182660">
    <property type="component" value="Unassembled WGS sequence"/>
</dbReference>
<protein>
    <submittedName>
        <fullName evidence="2">Protein involved in cellulose biosynthesis (CelD)-like protein</fullName>
    </submittedName>
</protein>
<sequence>MVSGEDKSIEIRIIKEWSEFEALKEDWQNLLEQSDANNIFLTWEWMDSWRKSQSTAINLLVVVIKNSQQTLAIAPFYIQEYRLANLLTYQSLRFVGDHCSGSEYSNFIVKAERSCELKSMLWESLLSPSIKPYWDFIWFTNVASWTTGGTTLLESLEASKSLYYHYRTVEFAQVALGGLTAEILPSLSKSLRTNIRQTSRRLDKIGPWQVEVSHEFDDIGKHLEILFTLHNKHWQHLGLGSFQRRPELVDFYRDFVPLALQKGWLRLLRLESEGEIQAMQLGYMYNNQFLAIQEGYNPDYLSGIGQVLRYFSYKKCKEEGVYCYDFLGVYTDHKRRWLAEKKHGLNLFIWHRKMKNLPFEVKQIWPTGRYLTLI</sequence>
<dbReference type="EMBL" id="FPLJ01000035">
    <property type="protein sequence ID" value="SGY87516.1"/>
    <property type="molecule type" value="Genomic_DNA"/>
</dbReference>
<dbReference type="InterPro" id="IPR038740">
    <property type="entry name" value="BioF2-like_GNAT_dom"/>
</dbReference>
<gene>
    <name evidence="2" type="ORF">MT2528_1292</name>
</gene>
<organism evidence="2 3">
    <name type="scientific">Moritella viscosa</name>
    <dbReference type="NCBI Taxonomy" id="80854"/>
    <lineage>
        <taxon>Bacteria</taxon>
        <taxon>Pseudomonadati</taxon>
        <taxon>Pseudomonadota</taxon>
        <taxon>Gammaproteobacteria</taxon>
        <taxon>Alteromonadales</taxon>
        <taxon>Moritellaceae</taxon>
        <taxon>Moritella</taxon>
    </lineage>
</organism>
<evidence type="ECO:0000313" key="2">
    <source>
        <dbReference type="EMBL" id="SGY87516.1"/>
    </source>
</evidence>
<dbReference type="Pfam" id="PF13480">
    <property type="entry name" value="Acetyltransf_6"/>
    <property type="match status" value="1"/>
</dbReference>
<dbReference type="SUPFAM" id="SSF55729">
    <property type="entry name" value="Acyl-CoA N-acyltransferases (Nat)"/>
    <property type="match status" value="1"/>
</dbReference>
<evidence type="ECO:0000259" key="1">
    <source>
        <dbReference type="Pfam" id="PF13480"/>
    </source>
</evidence>
<dbReference type="GeneID" id="61295205"/>
<accession>A0ABY1HDQ7</accession>
<proteinExistence type="predicted"/>
<dbReference type="RefSeq" id="WP_075471551.1">
    <property type="nucleotide sequence ID" value="NZ_CAWQZC010000105.1"/>
</dbReference>